<dbReference type="InterPro" id="IPR042177">
    <property type="entry name" value="Cell/Rod_1"/>
</dbReference>
<dbReference type="Proteomes" id="UP000599024">
    <property type="component" value="Unassembled WGS sequence"/>
</dbReference>
<reference evidence="8 9" key="1">
    <citation type="submission" date="2020-08" db="EMBL/GenBank/DDBJ databases">
        <title>Bridging the membrane lipid divide: bacteria of the FCB group superphylum have the potential to synthesize archaeal ether lipids.</title>
        <authorList>
            <person name="Villanueva L."/>
            <person name="Von Meijenfeldt F.A.B."/>
            <person name="Westbye A.B."/>
            <person name="Yadav S."/>
            <person name="Hopmans E.C."/>
            <person name="Dutilh B.E."/>
            <person name="Sinninghe Damste J.S."/>
        </authorList>
    </citation>
    <scope>NUCLEOTIDE SEQUENCE [LARGE SCALE GENOMIC DNA]</scope>
    <source>
        <strain evidence="8">NIOZ-UU81</strain>
    </source>
</reference>
<proteinExistence type="inferred from homology"/>
<feature type="domain" description="Rod shape-determining protein MreC beta-barrel core" evidence="7">
    <location>
        <begin position="129"/>
        <end position="273"/>
    </location>
</feature>
<protein>
    <recommendedName>
        <fullName evidence="2 5">Cell shape-determining protein MreC</fullName>
    </recommendedName>
    <alternativeName>
        <fullName evidence="4 5">Cell shape protein MreC</fullName>
    </alternativeName>
</protein>
<name>A0A8J6N6P5_9BACT</name>
<dbReference type="InterPro" id="IPR055342">
    <property type="entry name" value="MreC_beta-barrel_core"/>
</dbReference>
<feature type="coiled-coil region" evidence="6">
    <location>
        <begin position="76"/>
        <end position="103"/>
    </location>
</feature>
<keyword evidence="3 5" id="KW-0133">Cell shape</keyword>
<evidence type="ECO:0000313" key="8">
    <source>
        <dbReference type="EMBL" id="MBC8207688.1"/>
    </source>
</evidence>
<sequence>MRNKTNHTKRRPRITLIRLFSFFGLFLLLFFFFGSAVGGRMGFFHQMALETLGPVQVLFTRSSGALVALKDDYVALWDLRDENKRLLKEIDKLHEDLSEYREAYTRNLNFETELAFKKAADFPPLTARVVGKDPSFWFQTLVVDRGRADGVVSGMVARTSQGVAGQVIQVSRNYSKILLANAPSSAIDAIVQKNRVRGVLKGAGTKGYSLHYVLKNSDIEVGDMVVTAGAGGMFPSGVPLGAVSAVRSHSRGMFLEVDVKPAVDFERLEFLFVNLGEQQKIDEELLSDESRRE</sequence>
<dbReference type="InterPro" id="IPR007221">
    <property type="entry name" value="MreC"/>
</dbReference>
<dbReference type="AlphaFoldDB" id="A0A8J6N6P5"/>
<dbReference type="PIRSF" id="PIRSF038471">
    <property type="entry name" value="MreC"/>
    <property type="match status" value="1"/>
</dbReference>
<dbReference type="PANTHER" id="PTHR34138">
    <property type="entry name" value="CELL SHAPE-DETERMINING PROTEIN MREC"/>
    <property type="match status" value="1"/>
</dbReference>
<evidence type="ECO:0000313" key="9">
    <source>
        <dbReference type="Proteomes" id="UP000599024"/>
    </source>
</evidence>
<evidence type="ECO:0000256" key="1">
    <source>
        <dbReference type="ARBA" id="ARBA00009369"/>
    </source>
</evidence>
<organism evidence="8 9">
    <name type="scientific">Candidatus Desulfatifera sulfidica</name>
    <dbReference type="NCBI Taxonomy" id="2841691"/>
    <lineage>
        <taxon>Bacteria</taxon>
        <taxon>Pseudomonadati</taxon>
        <taxon>Thermodesulfobacteriota</taxon>
        <taxon>Desulfobulbia</taxon>
        <taxon>Desulfobulbales</taxon>
        <taxon>Desulfobulbaceae</taxon>
        <taxon>Candidatus Desulfatifera</taxon>
    </lineage>
</organism>
<dbReference type="Pfam" id="PF04085">
    <property type="entry name" value="MreC"/>
    <property type="match status" value="1"/>
</dbReference>
<evidence type="ECO:0000256" key="6">
    <source>
        <dbReference type="SAM" id="Coils"/>
    </source>
</evidence>
<dbReference type="Gene3D" id="2.40.10.350">
    <property type="entry name" value="Rod shape-determining protein MreC, domain 2"/>
    <property type="match status" value="1"/>
</dbReference>
<evidence type="ECO:0000256" key="5">
    <source>
        <dbReference type="PIRNR" id="PIRNR038471"/>
    </source>
</evidence>
<dbReference type="GO" id="GO:0008360">
    <property type="term" value="P:regulation of cell shape"/>
    <property type="evidence" value="ECO:0007669"/>
    <property type="project" value="UniProtKB-KW"/>
</dbReference>
<keyword evidence="6" id="KW-0175">Coiled coil</keyword>
<evidence type="ECO:0000259" key="7">
    <source>
        <dbReference type="Pfam" id="PF04085"/>
    </source>
</evidence>
<dbReference type="Gene3D" id="2.40.10.340">
    <property type="entry name" value="Rod shape-determining protein MreC, domain 1"/>
    <property type="match status" value="1"/>
</dbReference>
<gene>
    <name evidence="8" type="primary">mreC</name>
    <name evidence="8" type="ORF">H8E79_00760</name>
</gene>
<evidence type="ECO:0000256" key="3">
    <source>
        <dbReference type="ARBA" id="ARBA00022960"/>
    </source>
</evidence>
<dbReference type="InterPro" id="IPR042175">
    <property type="entry name" value="Cell/Rod_MreC_2"/>
</dbReference>
<dbReference type="GO" id="GO:0005886">
    <property type="term" value="C:plasma membrane"/>
    <property type="evidence" value="ECO:0007669"/>
    <property type="project" value="TreeGrafter"/>
</dbReference>
<accession>A0A8J6N6P5</accession>
<comment type="caution">
    <text evidence="8">The sequence shown here is derived from an EMBL/GenBank/DDBJ whole genome shotgun (WGS) entry which is preliminary data.</text>
</comment>
<dbReference type="NCBIfam" id="TIGR00219">
    <property type="entry name" value="mreC"/>
    <property type="match status" value="1"/>
</dbReference>
<evidence type="ECO:0000256" key="2">
    <source>
        <dbReference type="ARBA" id="ARBA00013855"/>
    </source>
</evidence>
<dbReference type="PANTHER" id="PTHR34138:SF1">
    <property type="entry name" value="CELL SHAPE-DETERMINING PROTEIN MREC"/>
    <property type="match status" value="1"/>
</dbReference>
<comment type="function">
    <text evidence="5">Involved in formation and maintenance of cell shape.</text>
</comment>
<dbReference type="EMBL" id="JACNLK010000010">
    <property type="protein sequence ID" value="MBC8207688.1"/>
    <property type="molecule type" value="Genomic_DNA"/>
</dbReference>
<comment type="similarity">
    <text evidence="1 5">Belongs to the MreC family.</text>
</comment>
<evidence type="ECO:0000256" key="4">
    <source>
        <dbReference type="ARBA" id="ARBA00032089"/>
    </source>
</evidence>